<dbReference type="GeneID" id="55991886"/>
<dbReference type="Proteomes" id="UP000509510">
    <property type="component" value="Chromosome II"/>
</dbReference>
<dbReference type="RefSeq" id="XP_035343452.1">
    <property type="nucleotide sequence ID" value="XM_035487559.1"/>
</dbReference>
<keyword evidence="3" id="KW-1185">Reference proteome</keyword>
<name>A0A7H8QTG3_TALRU</name>
<gene>
    <name evidence="2" type="ORF">TRUGW13939_04385</name>
</gene>
<feature type="region of interest" description="Disordered" evidence="1">
    <location>
        <begin position="16"/>
        <end position="53"/>
    </location>
</feature>
<dbReference type="KEGG" id="trg:TRUGW13939_04385"/>
<proteinExistence type="predicted"/>
<accession>A0A7H8QTG3</accession>
<evidence type="ECO:0000256" key="1">
    <source>
        <dbReference type="SAM" id="MobiDB-lite"/>
    </source>
</evidence>
<evidence type="ECO:0000313" key="2">
    <source>
        <dbReference type="EMBL" id="QKX57274.1"/>
    </source>
</evidence>
<evidence type="ECO:0000313" key="3">
    <source>
        <dbReference type="Proteomes" id="UP000509510"/>
    </source>
</evidence>
<dbReference type="OrthoDB" id="5412936at2759"/>
<dbReference type="AlphaFoldDB" id="A0A7H8QTG3"/>
<organism evidence="2 3">
    <name type="scientific">Talaromyces rugulosus</name>
    <name type="common">Penicillium rugulosum</name>
    <dbReference type="NCBI Taxonomy" id="121627"/>
    <lineage>
        <taxon>Eukaryota</taxon>
        <taxon>Fungi</taxon>
        <taxon>Dikarya</taxon>
        <taxon>Ascomycota</taxon>
        <taxon>Pezizomycotina</taxon>
        <taxon>Eurotiomycetes</taxon>
        <taxon>Eurotiomycetidae</taxon>
        <taxon>Eurotiales</taxon>
        <taxon>Trichocomaceae</taxon>
        <taxon>Talaromyces</taxon>
        <taxon>Talaromyces sect. Islandici</taxon>
    </lineage>
</organism>
<reference evidence="3" key="1">
    <citation type="submission" date="2020-06" db="EMBL/GenBank/DDBJ databases">
        <title>A chromosome-scale genome assembly of Talaromyces rugulosus W13939.</title>
        <authorList>
            <person name="Wang B."/>
            <person name="Guo L."/>
            <person name="Ye K."/>
            <person name="Wang L."/>
        </authorList>
    </citation>
    <scope>NUCLEOTIDE SEQUENCE [LARGE SCALE GENOMIC DNA]</scope>
    <source>
        <strain evidence="3">W13939</strain>
    </source>
</reference>
<dbReference type="EMBL" id="CP055899">
    <property type="protein sequence ID" value="QKX57274.1"/>
    <property type="molecule type" value="Genomic_DNA"/>
</dbReference>
<sequence>MSGGIATHEVARIVKKRNRAEDGVSQRVRRTRNDEDFPMTETTTNDNVTPLGGEFDKEQVSKRVRANLQKAENWTVQHPSSELVPLDKIDIESLLGHLISKVDEKFDHYNKLFESLGQDQIKRLMRFYLFDGVKKLCQEGNVHLERLVETTQSKNVGVYLLEMWMCNVFQTVPWKDLEEYTPLGSRIAWAGQHLNVALPFWQSFRDNEGSELWKEQAMGVTKEGFREFLLSADPQIRAWAESMRNSFHAIRTSPDPNHRQYDKEAMQKFHEIGVTVYHKQAIASYRRVLLGGKDCQVKINGGHVLSLFPGN</sequence>
<protein>
    <submittedName>
        <fullName evidence="2">Uncharacterized protein</fullName>
    </submittedName>
</protein>